<organism evidence="2 3">
    <name type="scientific">bacterium (Candidatus Ratteibacteria) CG15_BIG_FIL_POST_REV_8_21_14_020_41_12</name>
    <dbReference type="NCBI Taxonomy" id="2014291"/>
    <lineage>
        <taxon>Bacteria</taxon>
        <taxon>Candidatus Ratteibacteria</taxon>
    </lineage>
</organism>
<gene>
    <name evidence="2" type="ORF">COW28_03455</name>
</gene>
<comment type="caution">
    <text evidence="2">The sequence shown here is derived from an EMBL/GenBank/DDBJ whole genome shotgun (WGS) entry which is preliminary data.</text>
</comment>
<sequence length="340" mass="38635">MAGKYCKLEDTAIKPKPDFNQLLKVLWRDGQPDYIPFYELFVNLPVMETILGKKLPDRAATVEFYYKAGYDYVPVWPGLEMEKGSLVDRRLGYPIKNREDFNHYSWPEPASITFSEFDAVIPILPEGMKIIGQTGGIFETAQELCGYEGLCYLLADDRKLVREIFERLGLLYEECYCGMAKIKEVGAVVISDDLGFKTQTLISPEDLREFVLPWWKKLAGIIHKEGKPCILHSCGNLSAIMEEIINDVQIDAKHSYEDAILPVTEAKKIYGNRIAILGGFDVNKLCRSTEKEIREYVNLLIDDVGTSGGYALGSGNSIADYVPVENYLIMLDEGWKKRYY</sequence>
<reference evidence="3" key="1">
    <citation type="submission" date="2017-09" db="EMBL/GenBank/DDBJ databases">
        <title>Depth-based differentiation of microbial function through sediment-hosted aquifers and enrichment of novel symbionts in the deep terrestrial subsurface.</title>
        <authorList>
            <person name="Probst A.J."/>
            <person name="Ladd B."/>
            <person name="Jarett J.K."/>
            <person name="Geller-Mcgrath D.E."/>
            <person name="Sieber C.M.K."/>
            <person name="Emerson J.B."/>
            <person name="Anantharaman K."/>
            <person name="Thomas B.C."/>
            <person name="Malmstrom R."/>
            <person name="Stieglmeier M."/>
            <person name="Klingl A."/>
            <person name="Woyke T."/>
            <person name="Ryan C.M."/>
            <person name="Banfield J.F."/>
        </authorList>
    </citation>
    <scope>NUCLEOTIDE SEQUENCE [LARGE SCALE GENOMIC DNA]</scope>
</reference>
<evidence type="ECO:0000313" key="3">
    <source>
        <dbReference type="Proteomes" id="UP000230025"/>
    </source>
</evidence>
<evidence type="ECO:0000313" key="2">
    <source>
        <dbReference type="EMBL" id="PIW33646.1"/>
    </source>
</evidence>
<dbReference type="InterPro" id="IPR052024">
    <property type="entry name" value="Methanogen_methyltrans"/>
</dbReference>
<accession>A0A2M7GYS4</accession>
<evidence type="ECO:0000259" key="1">
    <source>
        <dbReference type="Pfam" id="PF01208"/>
    </source>
</evidence>
<dbReference type="GO" id="GO:0006779">
    <property type="term" value="P:porphyrin-containing compound biosynthetic process"/>
    <property type="evidence" value="ECO:0007669"/>
    <property type="project" value="InterPro"/>
</dbReference>
<dbReference type="Proteomes" id="UP000230025">
    <property type="component" value="Unassembled WGS sequence"/>
</dbReference>
<dbReference type="Pfam" id="PF01208">
    <property type="entry name" value="URO-D"/>
    <property type="match status" value="1"/>
</dbReference>
<dbReference type="EMBL" id="PFFY01000159">
    <property type="protein sequence ID" value="PIW33646.1"/>
    <property type="molecule type" value="Genomic_DNA"/>
</dbReference>
<dbReference type="Gene3D" id="3.20.20.210">
    <property type="match status" value="1"/>
</dbReference>
<feature type="domain" description="Uroporphyrinogen decarboxylase (URO-D)" evidence="1">
    <location>
        <begin position="91"/>
        <end position="332"/>
    </location>
</feature>
<dbReference type="AlphaFoldDB" id="A0A2M7GYS4"/>
<dbReference type="InterPro" id="IPR000257">
    <property type="entry name" value="Uroporphyrinogen_deCOase"/>
</dbReference>
<dbReference type="GO" id="GO:0004853">
    <property type="term" value="F:uroporphyrinogen decarboxylase activity"/>
    <property type="evidence" value="ECO:0007669"/>
    <property type="project" value="InterPro"/>
</dbReference>
<proteinExistence type="predicted"/>
<name>A0A2M7GYS4_9BACT</name>
<dbReference type="PANTHER" id="PTHR47099:SF1">
    <property type="entry name" value="METHYLCOBAMIDE:COM METHYLTRANSFERASE MTBA"/>
    <property type="match status" value="1"/>
</dbReference>
<protein>
    <submittedName>
        <fullName evidence="2">Uroporphyrinogen-III decarboxylase-like protein</fullName>
    </submittedName>
</protein>
<dbReference type="InterPro" id="IPR038071">
    <property type="entry name" value="UROD/MetE-like_sf"/>
</dbReference>
<dbReference type="SUPFAM" id="SSF51726">
    <property type="entry name" value="UROD/MetE-like"/>
    <property type="match status" value="1"/>
</dbReference>
<dbReference type="PANTHER" id="PTHR47099">
    <property type="entry name" value="METHYLCOBAMIDE:COM METHYLTRANSFERASE MTBA"/>
    <property type="match status" value="1"/>
</dbReference>